<dbReference type="EMBL" id="CAJHIA010000024">
    <property type="protein sequence ID" value="CAD6447042.1"/>
    <property type="molecule type" value="Genomic_DNA"/>
</dbReference>
<name>A0A8H2VY51_9HELO</name>
<keyword evidence="1" id="KW-0812">Transmembrane</keyword>
<feature type="transmembrane region" description="Helical" evidence="1">
    <location>
        <begin position="58"/>
        <end position="76"/>
    </location>
</feature>
<keyword evidence="3" id="KW-1185">Reference proteome</keyword>
<keyword evidence="1" id="KW-1133">Transmembrane helix</keyword>
<protein>
    <submittedName>
        <fullName evidence="2">1c6478f6-5fe4-4b3c-bc89-15ffff8ab130-CDS</fullName>
    </submittedName>
</protein>
<keyword evidence="1" id="KW-0472">Membrane</keyword>
<gene>
    <name evidence="2" type="ORF">SCLTRI_LOCUS6834</name>
</gene>
<proteinExistence type="predicted"/>
<sequence length="503" mass="60700">MPTGKPWKATVKWYKGKYSSFFVPYYCAIPILAAHIYMDPNWRYKNSSFNQLIRILTPMLLIYTLIWFLLGPYMALKREIAYIKRFNKYSSSHSEYYAQLIARLNRMNALSYDLIFFADPSDRVMEMRVLLKEFHIFMDMARRYRRNRTERFWECNYYWREYLGWREGDFPGKEEEEERNLEMNEKQRKIIETHKLALTLFAEKSMSDEQRDIELHNIDWLHLEFQSIIHRRVMEWDDKILDEKFMAILRRHYEFYLRLVPKTEEDQLEVLDKAVLEKRSRGIREEDIRRNKWSARRLNNLKSGYSTSAISVSKVTKRMQAKYGKQELRRQEKKRLEENYKAKKQEQTITRLREIETQKTTTGLHLWERAEVNLPMANIHTAKLFDVKVMVDAGPRVHALFPYAHPGKILKIRYNRDIIEYRDMWDIFHTPRIWHEVADTWNERKYGLIEDSYLWGFEYRLGMQLEECGLMIMGFSEFWVAMVMRFVGGRKDVAVGSMGIGGS</sequence>
<evidence type="ECO:0000313" key="3">
    <source>
        <dbReference type="Proteomes" id="UP000624404"/>
    </source>
</evidence>
<evidence type="ECO:0000313" key="2">
    <source>
        <dbReference type="EMBL" id="CAD6447042.1"/>
    </source>
</evidence>
<dbReference type="Proteomes" id="UP000624404">
    <property type="component" value="Unassembled WGS sequence"/>
</dbReference>
<dbReference type="AlphaFoldDB" id="A0A8H2VY51"/>
<organism evidence="2 3">
    <name type="scientific">Sclerotinia trifoliorum</name>
    <dbReference type="NCBI Taxonomy" id="28548"/>
    <lineage>
        <taxon>Eukaryota</taxon>
        <taxon>Fungi</taxon>
        <taxon>Dikarya</taxon>
        <taxon>Ascomycota</taxon>
        <taxon>Pezizomycotina</taxon>
        <taxon>Leotiomycetes</taxon>
        <taxon>Helotiales</taxon>
        <taxon>Sclerotiniaceae</taxon>
        <taxon>Sclerotinia</taxon>
    </lineage>
</organism>
<comment type="caution">
    <text evidence="2">The sequence shown here is derived from an EMBL/GenBank/DDBJ whole genome shotgun (WGS) entry which is preliminary data.</text>
</comment>
<reference evidence="2" key="1">
    <citation type="submission" date="2020-10" db="EMBL/GenBank/DDBJ databases">
        <authorList>
            <person name="Kusch S."/>
        </authorList>
    </citation>
    <scope>NUCLEOTIDE SEQUENCE</scope>
    <source>
        <strain evidence="2">SwB9</strain>
    </source>
</reference>
<dbReference type="OrthoDB" id="10427243at2759"/>
<accession>A0A8H2VY51</accession>
<evidence type="ECO:0000256" key="1">
    <source>
        <dbReference type="SAM" id="Phobius"/>
    </source>
</evidence>
<feature type="transmembrane region" description="Helical" evidence="1">
    <location>
        <begin position="21"/>
        <end position="38"/>
    </location>
</feature>